<dbReference type="InterPro" id="IPR013751">
    <property type="entry name" value="ACP_syn_III_N"/>
</dbReference>
<keyword evidence="9 12" id="KW-0012">Acyltransferase</keyword>
<sequence>MTIELPAAGRVTGSRILGLGVYRPANAITNAEIAERVGRTEKWIEARSGVRERRYAGPGESLPMMSAAAAEKALAAAGVDPSRIGCVLAATTTHLTQMPSLASEVAHRIGAARAAAFDISAACAGFSYALALASDMVRTGTAEYVLMIGAERVSDILDHEDPSTAFLFADGAGAVVVGPSDRAGIGPVVWGSDGSRAGAVGMSGFWVPELQRQPELKWPVLTMSGWRVYRWATAELIPVAARAIERAGLTPADLDAFIPHQANKLITQAVAEGLGLGEHVTVAHDIERSGNTSAASIPLAMDALLSTNAVSSGGLALLIGFGSGLVYAAQVVELP</sequence>
<evidence type="ECO:0000313" key="12">
    <source>
        <dbReference type="EMBL" id="MFC5827944.1"/>
    </source>
</evidence>
<evidence type="ECO:0000313" key="13">
    <source>
        <dbReference type="Proteomes" id="UP001596058"/>
    </source>
</evidence>
<comment type="similarity">
    <text evidence="2">Belongs to the thiolase-like superfamily. FabH family.</text>
</comment>
<dbReference type="Proteomes" id="UP001596058">
    <property type="component" value="Unassembled WGS sequence"/>
</dbReference>
<proteinExistence type="inferred from homology"/>
<reference evidence="13" key="1">
    <citation type="journal article" date="2019" name="Int. J. Syst. Evol. Microbiol.">
        <title>The Global Catalogue of Microorganisms (GCM) 10K type strain sequencing project: providing services to taxonomists for standard genome sequencing and annotation.</title>
        <authorList>
            <consortium name="The Broad Institute Genomics Platform"/>
            <consortium name="The Broad Institute Genome Sequencing Center for Infectious Disease"/>
            <person name="Wu L."/>
            <person name="Ma J."/>
        </authorList>
    </citation>
    <scope>NUCLEOTIDE SEQUENCE [LARGE SCALE GENOMIC DNA]</scope>
    <source>
        <strain evidence="13">CCUG 53903</strain>
    </source>
</reference>
<dbReference type="Gene3D" id="3.40.47.10">
    <property type="match status" value="2"/>
</dbReference>
<dbReference type="InterPro" id="IPR004655">
    <property type="entry name" value="FabH"/>
</dbReference>
<comment type="caution">
    <text evidence="12">The sequence shown here is derived from an EMBL/GenBank/DDBJ whole genome shotgun (WGS) entry which is preliminary data.</text>
</comment>
<keyword evidence="5 12" id="KW-0808">Transferase</keyword>
<evidence type="ECO:0000256" key="3">
    <source>
        <dbReference type="ARBA" id="ARBA00022490"/>
    </source>
</evidence>
<dbReference type="EMBL" id="JBHSPA010000031">
    <property type="protein sequence ID" value="MFC5827944.1"/>
    <property type="molecule type" value="Genomic_DNA"/>
</dbReference>
<keyword evidence="4" id="KW-0444">Lipid biosynthesis</keyword>
<keyword evidence="7" id="KW-0443">Lipid metabolism</keyword>
<dbReference type="Pfam" id="PF08541">
    <property type="entry name" value="ACP_syn_III_C"/>
    <property type="match status" value="1"/>
</dbReference>
<evidence type="ECO:0000256" key="4">
    <source>
        <dbReference type="ARBA" id="ARBA00022516"/>
    </source>
</evidence>
<protein>
    <submittedName>
        <fullName evidence="12">Beta-ketoacyl-ACP synthase 3</fullName>
        <ecNumber evidence="12">2.3.1.180</ecNumber>
    </submittedName>
</protein>
<evidence type="ECO:0000256" key="7">
    <source>
        <dbReference type="ARBA" id="ARBA00023098"/>
    </source>
</evidence>
<evidence type="ECO:0000259" key="10">
    <source>
        <dbReference type="Pfam" id="PF08541"/>
    </source>
</evidence>
<dbReference type="InterPro" id="IPR016039">
    <property type="entry name" value="Thiolase-like"/>
</dbReference>
<dbReference type="NCBIfam" id="NF006829">
    <property type="entry name" value="PRK09352.1"/>
    <property type="match status" value="1"/>
</dbReference>
<evidence type="ECO:0000256" key="9">
    <source>
        <dbReference type="ARBA" id="ARBA00023315"/>
    </source>
</evidence>
<gene>
    <name evidence="12" type="ORF">ACFPZ3_29120</name>
</gene>
<organism evidence="12 13">
    <name type="scientific">Nonomuraea insulae</name>
    <dbReference type="NCBI Taxonomy" id="1616787"/>
    <lineage>
        <taxon>Bacteria</taxon>
        <taxon>Bacillati</taxon>
        <taxon>Actinomycetota</taxon>
        <taxon>Actinomycetes</taxon>
        <taxon>Streptosporangiales</taxon>
        <taxon>Streptosporangiaceae</taxon>
        <taxon>Nonomuraea</taxon>
    </lineage>
</organism>
<name>A0ABW1CQB7_9ACTN</name>
<keyword evidence="13" id="KW-1185">Reference proteome</keyword>
<accession>A0ABW1CQB7</accession>
<evidence type="ECO:0000259" key="11">
    <source>
        <dbReference type="Pfam" id="PF08545"/>
    </source>
</evidence>
<evidence type="ECO:0000256" key="8">
    <source>
        <dbReference type="ARBA" id="ARBA00023160"/>
    </source>
</evidence>
<dbReference type="Pfam" id="PF08545">
    <property type="entry name" value="ACP_syn_III"/>
    <property type="match status" value="1"/>
</dbReference>
<dbReference type="EC" id="2.3.1.180" evidence="12"/>
<evidence type="ECO:0000256" key="1">
    <source>
        <dbReference type="ARBA" id="ARBA00005189"/>
    </source>
</evidence>
<feature type="domain" description="Beta-ketoacyl-[acyl-carrier-protein] synthase III C-terminal" evidence="10">
    <location>
        <begin position="245"/>
        <end position="333"/>
    </location>
</feature>
<dbReference type="SUPFAM" id="SSF53901">
    <property type="entry name" value="Thiolase-like"/>
    <property type="match status" value="1"/>
</dbReference>
<dbReference type="RefSeq" id="WP_379517444.1">
    <property type="nucleotide sequence ID" value="NZ_JBHSPA010000031.1"/>
</dbReference>
<keyword evidence="8" id="KW-0275">Fatty acid biosynthesis</keyword>
<dbReference type="InterPro" id="IPR013747">
    <property type="entry name" value="ACP_syn_III_C"/>
</dbReference>
<dbReference type="PANTHER" id="PTHR34069">
    <property type="entry name" value="3-OXOACYL-[ACYL-CARRIER-PROTEIN] SYNTHASE 3"/>
    <property type="match status" value="1"/>
</dbReference>
<comment type="pathway">
    <text evidence="1">Lipid metabolism.</text>
</comment>
<dbReference type="NCBIfam" id="TIGR00747">
    <property type="entry name" value="fabH"/>
    <property type="match status" value="1"/>
</dbReference>
<evidence type="ECO:0000256" key="6">
    <source>
        <dbReference type="ARBA" id="ARBA00022832"/>
    </source>
</evidence>
<dbReference type="PANTHER" id="PTHR34069:SF2">
    <property type="entry name" value="BETA-KETOACYL-[ACYL-CARRIER-PROTEIN] SYNTHASE III"/>
    <property type="match status" value="1"/>
</dbReference>
<dbReference type="CDD" id="cd00830">
    <property type="entry name" value="KAS_III"/>
    <property type="match status" value="1"/>
</dbReference>
<evidence type="ECO:0000256" key="2">
    <source>
        <dbReference type="ARBA" id="ARBA00008642"/>
    </source>
</evidence>
<feature type="domain" description="Beta-ketoacyl-[acyl-carrier-protein] synthase III N-terminal" evidence="11">
    <location>
        <begin position="117"/>
        <end position="194"/>
    </location>
</feature>
<dbReference type="GO" id="GO:0033818">
    <property type="term" value="F:beta-ketoacyl-acyl-carrier-protein synthase III activity"/>
    <property type="evidence" value="ECO:0007669"/>
    <property type="project" value="UniProtKB-EC"/>
</dbReference>
<keyword evidence="3" id="KW-0963">Cytoplasm</keyword>
<evidence type="ECO:0000256" key="5">
    <source>
        <dbReference type="ARBA" id="ARBA00022679"/>
    </source>
</evidence>
<keyword evidence="6" id="KW-0276">Fatty acid metabolism</keyword>